<dbReference type="EMBL" id="JADYTN010000030">
    <property type="protein sequence ID" value="MCF2564639.1"/>
    <property type="molecule type" value="Genomic_DNA"/>
</dbReference>
<evidence type="ECO:0000313" key="1">
    <source>
        <dbReference type="EMBL" id="MCF2564639.1"/>
    </source>
</evidence>
<dbReference type="PANTHER" id="PTHR39337:SF1">
    <property type="entry name" value="BLR5642 PROTEIN"/>
    <property type="match status" value="1"/>
</dbReference>
<dbReference type="InterPro" id="IPR007438">
    <property type="entry name" value="DUF488"/>
</dbReference>
<name>A0ABS9CHU3_9BACT</name>
<dbReference type="Proteomes" id="UP001200470">
    <property type="component" value="Unassembled WGS sequence"/>
</dbReference>
<dbReference type="Pfam" id="PF04343">
    <property type="entry name" value="DUF488"/>
    <property type="match status" value="1"/>
</dbReference>
<sequence>MDKRQLFSVGHSNQSIEEFFQLLESQRIDCILDVRSMPYSKYTPQFNEEILKTWFKGHGVLYVPFGKHFGARRSDCLKETEFVKKGVKEKKLQVNFEMGVKTTNFLSGVERLNKALDQNRRISLMCSEADPLGCHRFSFISRYFYDLGWDIQHIMHDEETGDPIVRSHQELEKAMILDYVKRNKLKSVGGQMADSLFADFGDGYDEKQQRTDAYRLKNYEIGWIPDYGNDETTEEY</sequence>
<dbReference type="PANTHER" id="PTHR39337">
    <property type="entry name" value="BLR5642 PROTEIN"/>
    <property type="match status" value="1"/>
</dbReference>
<evidence type="ECO:0000313" key="2">
    <source>
        <dbReference type="Proteomes" id="UP001200470"/>
    </source>
</evidence>
<keyword evidence="2" id="KW-1185">Reference proteome</keyword>
<gene>
    <name evidence="1" type="ORF">I6E12_11050</name>
</gene>
<comment type="caution">
    <text evidence="1">The sequence shown here is derived from an EMBL/GenBank/DDBJ whole genome shotgun (WGS) entry which is preliminary data.</text>
</comment>
<reference evidence="1 2" key="1">
    <citation type="submission" date="2020-12" db="EMBL/GenBank/DDBJ databases">
        <title>Whole genome sequences of gut porcine anaerobes.</title>
        <authorList>
            <person name="Kubasova T."/>
            <person name="Jahodarova E."/>
            <person name="Rychlik I."/>
        </authorList>
    </citation>
    <scope>NUCLEOTIDE SEQUENCE [LARGE SCALE GENOMIC DNA]</scope>
    <source>
        <strain evidence="1 2">An925</strain>
    </source>
</reference>
<accession>A0ABS9CHU3</accession>
<proteinExistence type="predicted"/>
<protein>
    <submittedName>
        <fullName evidence="1">DUF488 domain-containing protein</fullName>
    </submittedName>
</protein>
<dbReference type="RefSeq" id="WP_301638568.1">
    <property type="nucleotide sequence ID" value="NZ_JADYTN010000030.1"/>
</dbReference>
<organism evidence="1 2">
    <name type="scientific">Xylanibacter brevis</name>
    <dbReference type="NCBI Taxonomy" id="83231"/>
    <lineage>
        <taxon>Bacteria</taxon>
        <taxon>Pseudomonadati</taxon>
        <taxon>Bacteroidota</taxon>
        <taxon>Bacteroidia</taxon>
        <taxon>Bacteroidales</taxon>
        <taxon>Prevotellaceae</taxon>
        <taxon>Xylanibacter</taxon>
    </lineage>
</organism>